<feature type="domain" description="RING-type" evidence="6">
    <location>
        <begin position="97"/>
        <end position="138"/>
    </location>
</feature>
<keyword evidence="5" id="KW-0175">Coiled coil</keyword>
<comment type="caution">
    <text evidence="7">The sequence shown here is derived from an EMBL/GenBank/DDBJ whole genome shotgun (WGS) entry which is preliminary data.</text>
</comment>
<proteinExistence type="predicted"/>
<feature type="non-terminal residue" evidence="7">
    <location>
        <position position="1"/>
    </location>
</feature>
<keyword evidence="2 4" id="KW-0863">Zinc-finger</keyword>
<dbReference type="AlphaFoldDB" id="A0AAV5VP09"/>
<gene>
    <name evidence="7" type="ORF">PFISCL1PPCAC_11707</name>
</gene>
<name>A0AAV5VP09_9BILA</name>
<accession>A0AAV5VP09</accession>
<dbReference type="Gene3D" id="3.30.40.10">
    <property type="entry name" value="Zinc/RING finger domain, C3HC4 (zinc finger)"/>
    <property type="match status" value="1"/>
</dbReference>
<dbReference type="PROSITE" id="PS00518">
    <property type="entry name" value="ZF_RING_1"/>
    <property type="match status" value="1"/>
</dbReference>
<dbReference type="SUPFAM" id="SSF57850">
    <property type="entry name" value="RING/U-box"/>
    <property type="match status" value="1"/>
</dbReference>
<keyword evidence="3" id="KW-0862">Zinc</keyword>
<feature type="non-terminal residue" evidence="7">
    <location>
        <position position="138"/>
    </location>
</feature>
<protein>
    <recommendedName>
        <fullName evidence="6">RING-type domain-containing protein</fullName>
    </recommendedName>
</protein>
<organism evidence="7 8">
    <name type="scientific">Pristionchus fissidentatus</name>
    <dbReference type="NCBI Taxonomy" id="1538716"/>
    <lineage>
        <taxon>Eukaryota</taxon>
        <taxon>Metazoa</taxon>
        <taxon>Ecdysozoa</taxon>
        <taxon>Nematoda</taxon>
        <taxon>Chromadorea</taxon>
        <taxon>Rhabditida</taxon>
        <taxon>Rhabditina</taxon>
        <taxon>Diplogasteromorpha</taxon>
        <taxon>Diplogasteroidea</taxon>
        <taxon>Neodiplogasteridae</taxon>
        <taxon>Pristionchus</taxon>
    </lineage>
</organism>
<dbReference type="Proteomes" id="UP001432322">
    <property type="component" value="Unassembled WGS sequence"/>
</dbReference>
<feature type="coiled-coil region" evidence="5">
    <location>
        <begin position="16"/>
        <end position="50"/>
    </location>
</feature>
<reference evidence="7" key="1">
    <citation type="submission" date="2023-10" db="EMBL/GenBank/DDBJ databases">
        <title>Genome assembly of Pristionchus species.</title>
        <authorList>
            <person name="Yoshida K."/>
            <person name="Sommer R.J."/>
        </authorList>
    </citation>
    <scope>NUCLEOTIDE SEQUENCE</scope>
    <source>
        <strain evidence="7">RS5133</strain>
    </source>
</reference>
<evidence type="ECO:0000256" key="4">
    <source>
        <dbReference type="PROSITE-ProRule" id="PRU00175"/>
    </source>
</evidence>
<dbReference type="InterPro" id="IPR013083">
    <property type="entry name" value="Znf_RING/FYVE/PHD"/>
</dbReference>
<keyword evidence="8" id="KW-1185">Reference proteome</keyword>
<dbReference type="PROSITE" id="PS50089">
    <property type="entry name" value="ZF_RING_2"/>
    <property type="match status" value="1"/>
</dbReference>
<dbReference type="GO" id="GO:0008270">
    <property type="term" value="F:zinc ion binding"/>
    <property type="evidence" value="ECO:0007669"/>
    <property type="project" value="UniProtKB-KW"/>
</dbReference>
<dbReference type="PANTHER" id="PTHR16450">
    <property type="entry name" value="RING FINGER PROTEIN 186"/>
    <property type="match status" value="1"/>
</dbReference>
<evidence type="ECO:0000256" key="1">
    <source>
        <dbReference type="ARBA" id="ARBA00022723"/>
    </source>
</evidence>
<evidence type="ECO:0000256" key="5">
    <source>
        <dbReference type="SAM" id="Coils"/>
    </source>
</evidence>
<evidence type="ECO:0000256" key="3">
    <source>
        <dbReference type="ARBA" id="ARBA00022833"/>
    </source>
</evidence>
<dbReference type="PANTHER" id="PTHR16450:SF1">
    <property type="entry name" value="PROTEIN CBG12045"/>
    <property type="match status" value="1"/>
</dbReference>
<keyword evidence="1" id="KW-0479">Metal-binding</keyword>
<evidence type="ECO:0000256" key="2">
    <source>
        <dbReference type="ARBA" id="ARBA00022771"/>
    </source>
</evidence>
<dbReference type="EMBL" id="BTSY01000003">
    <property type="protein sequence ID" value="GMT20410.1"/>
    <property type="molecule type" value="Genomic_DNA"/>
</dbReference>
<sequence length="138" mass="15873">RAAEASERIADLEKINHEVRGCLARAQERIESAERRQNEGEEKLEELTRTLRELGGMFDRRDDNRGRITDEMTQSARELRAIDSQPETPIRRFSRRCTICFTEHPRQRAAFDRCGHIVCFPCAVDHCVASGPSCVICR</sequence>
<evidence type="ECO:0000259" key="6">
    <source>
        <dbReference type="PROSITE" id="PS50089"/>
    </source>
</evidence>
<dbReference type="InterPro" id="IPR017907">
    <property type="entry name" value="Znf_RING_CS"/>
</dbReference>
<evidence type="ECO:0000313" key="8">
    <source>
        <dbReference type="Proteomes" id="UP001432322"/>
    </source>
</evidence>
<evidence type="ECO:0000313" key="7">
    <source>
        <dbReference type="EMBL" id="GMT20410.1"/>
    </source>
</evidence>
<dbReference type="InterPro" id="IPR001841">
    <property type="entry name" value="Znf_RING"/>
</dbReference>